<sequence>MKCSYLGFDCKGEDEFKDFYVDPKVIHGFSYVTELAYDKSTLVELFLPSGCFMTRYTDELHDYLLNCGRFL</sequence>
<dbReference type="OrthoDB" id="33994at10239"/>
<reference evidence="1 2" key="1">
    <citation type="journal article" date="2015" name="Stand. Genomic Sci.">
        <title>Complete genome sequences of bacteriophages P12002L and P12002S, two lytic phages that infect a marine Polaribacter strain.</title>
        <authorList>
            <person name="Kang I."/>
            <person name="Jang H."/>
            <person name="Cho J.-C."/>
        </authorList>
    </citation>
    <scope>NUCLEOTIDE SEQUENCE [LARGE SCALE GENOMIC DNA]</scope>
</reference>
<dbReference type="EMBL" id="KR136259">
    <property type="protein sequence ID" value="AKG94178.1"/>
    <property type="molecule type" value="Genomic_DNA"/>
</dbReference>
<dbReference type="GeneID" id="26636083"/>
<protein>
    <submittedName>
        <fullName evidence="1">Uncharacterized protein</fullName>
    </submittedName>
</protein>
<dbReference type="RefSeq" id="YP_009209664.1">
    <property type="nucleotide sequence ID" value="NC_028924.1"/>
</dbReference>
<organism evidence="1 2">
    <name type="scientific">Polaribacter phage P12002L</name>
    <dbReference type="NCBI Taxonomy" id="1647386"/>
    <lineage>
        <taxon>Viruses</taxon>
        <taxon>Duplodnaviria</taxon>
        <taxon>Heunggongvirae</taxon>
        <taxon>Uroviricota</taxon>
        <taxon>Caudoviricetes</taxon>
        <taxon>Incheonvirus</taxon>
        <taxon>Incheonvirus P12002L</taxon>
    </lineage>
</organism>
<name>A0A0F7ILD4_9CAUD</name>
<dbReference type="KEGG" id="vg:26636083"/>
<evidence type="ECO:0000313" key="1">
    <source>
        <dbReference type="EMBL" id="AKG94178.1"/>
    </source>
</evidence>
<dbReference type="Proteomes" id="UP000204415">
    <property type="component" value="Segment"/>
</dbReference>
<gene>
    <name evidence="1" type="ORF">P12002L_0004</name>
</gene>
<accession>A0A0F7ILD4</accession>
<evidence type="ECO:0000313" key="2">
    <source>
        <dbReference type="Proteomes" id="UP000204415"/>
    </source>
</evidence>
<keyword evidence="2" id="KW-1185">Reference proteome</keyword>
<proteinExistence type="predicted"/>